<dbReference type="EMBL" id="JAHRHJ020000007">
    <property type="protein sequence ID" value="KAH9307861.1"/>
    <property type="molecule type" value="Genomic_DNA"/>
</dbReference>
<dbReference type="InterPro" id="IPR006868">
    <property type="entry name" value="DUF630"/>
</dbReference>
<comment type="caution">
    <text evidence="4">The sequence shown here is derived from an EMBL/GenBank/DDBJ whole genome shotgun (WGS) entry which is preliminary data.</text>
</comment>
<evidence type="ECO:0000313" key="4">
    <source>
        <dbReference type="EMBL" id="KAH9294252.1"/>
    </source>
</evidence>
<organism evidence="4 6">
    <name type="scientific">Taxus chinensis</name>
    <name type="common">Chinese yew</name>
    <name type="synonym">Taxus wallichiana var. chinensis</name>
    <dbReference type="NCBI Taxonomy" id="29808"/>
    <lineage>
        <taxon>Eukaryota</taxon>
        <taxon>Viridiplantae</taxon>
        <taxon>Streptophyta</taxon>
        <taxon>Embryophyta</taxon>
        <taxon>Tracheophyta</taxon>
        <taxon>Spermatophyta</taxon>
        <taxon>Pinopsida</taxon>
        <taxon>Pinidae</taxon>
        <taxon>Conifers II</taxon>
        <taxon>Cupressales</taxon>
        <taxon>Taxaceae</taxon>
        <taxon>Taxus</taxon>
    </lineage>
</organism>
<feature type="compositionally biased region" description="Basic and acidic residues" evidence="1">
    <location>
        <begin position="234"/>
        <end position="250"/>
    </location>
</feature>
<dbReference type="Pfam" id="PF04783">
    <property type="entry name" value="DUF630"/>
    <property type="match status" value="1"/>
</dbReference>
<dbReference type="AlphaFoldDB" id="A0AA38FAF5"/>
<feature type="compositionally biased region" description="Low complexity" evidence="1">
    <location>
        <begin position="417"/>
        <end position="433"/>
    </location>
</feature>
<protein>
    <recommendedName>
        <fullName evidence="7">Nitrate regulatory gene2 protein-like</fullName>
    </recommendedName>
</protein>
<feature type="compositionally biased region" description="Pro residues" evidence="1">
    <location>
        <begin position="97"/>
        <end position="111"/>
    </location>
</feature>
<evidence type="ECO:0000259" key="3">
    <source>
        <dbReference type="Pfam" id="PF04783"/>
    </source>
</evidence>
<dbReference type="EMBL" id="JAHRHJ020000266">
    <property type="protein sequence ID" value="KAH9294252.1"/>
    <property type="molecule type" value="Genomic_DNA"/>
</dbReference>
<evidence type="ECO:0008006" key="7">
    <source>
        <dbReference type="Google" id="ProtNLM"/>
    </source>
</evidence>
<feature type="compositionally biased region" description="Low complexity" evidence="1">
    <location>
        <begin position="112"/>
        <end position="132"/>
    </location>
</feature>
<evidence type="ECO:0000256" key="1">
    <source>
        <dbReference type="SAM" id="MobiDB-lite"/>
    </source>
</evidence>
<proteinExistence type="predicted"/>
<accession>A0AA38FAF5</accession>
<dbReference type="Proteomes" id="UP000824469">
    <property type="component" value="Unassembled WGS sequence"/>
</dbReference>
<dbReference type="InterPro" id="IPR006867">
    <property type="entry name" value="DUF632"/>
</dbReference>
<feature type="compositionally biased region" description="Acidic residues" evidence="1">
    <location>
        <begin position="251"/>
        <end position="271"/>
    </location>
</feature>
<sequence length="821" mass="92649">MGCSTSRLENEEVVMLCKERKKFMKQAVDQRYALATAHVCYIHSLRNIGIALKTFAEGENIDLVDEQGYSGTSPILTLPTPATPEPIALPDKGSAAPLPPPSPSQTPPESPPQQKESPSSSSTSPENRFSSPHYYESPHYLRSVGNRSMLYEERPFSPDSIRMDSYVQPQYGVTDFFSSNIPPQVSIGLSVNGSVSRHPDYPPPPPSPPRNFAWDFFNPFASLEDPFAFQEQKRISRTSDDDLKQVREEEGIPDLEEDDQREDANEEEEEREMQVEEQTVEANACAGYSSHSQEKSETVHPSLGDKGGDEDKEEDKLHIIETKESDVVISELKVEVIDAVSNEVISEKKDLAVLDSNRARNLFDVMRDIEDQFIRAYDSGKEVARMLEANKVHYQSSLTEIKEHSAKVLNAITWNRSSSSSSPLSKSHFTSSSKDPIDDNSGNLFEDGGMISGSHASTLERLYAWEKKLYDEVKAGERTRITYERKCIQLRNQDAKGDDTQAVDKTRAAIKDLHTRIRVAIQAIDLVSKRIQKLRDEELQPQLAELLQGLRRMWKVMLESHQTQNQIIAEAKSFGSSVGGKISSESHRQATLQLENELQKWHTSFSNWISAQRAYVEALNGWLLKCIIQEPEGSLKGKVSFSPRRVGAPPLFSICKDWVPAYDKLPEKAVAHAIRSFAVDIRTLWAQQDDEQRQKRKADNLAKALDKRIASLQRIEGRMIDPHLSFNEKNELEQGPAIAADRRMSIDSFRKKVEEEKVKHHKAMQHTHHKTLNTLQTGLTFIFEALGDFAAGSLTTYEQLYSYSERPKLTYENGGMAHKDG</sequence>
<dbReference type="PANTHER" id="PTHR21450">
    <property type="entry name" value="PROTEIN ALTERED PHOSPHATE STARVATION RESPONSE 1"/>
    <property type="match status" value="1"/>
</dbReference>
<dbReference type="PANTHER" id="PTHR21450:SF23">
    <property type="entry name" value="PROTEIN ALTERED PHOSPHATE STARVATION RESPONSE 1"/>
    <property type="match status" value="1"/>
</dbReference>
<dbReference type="OMA" id="ICHEWLT"/>
<feature type="region of interest" description="Disordered" evidence="1">
    <location>
        <begin position="416"/>
        <end position="446"/>
    </location>
</feature>
<feature type="region of interest" description="Disordered" evidence="1">
    <location>
        <begin position="234"/>
        <end position="313"/>
    </location>
</feature>
<name>A0AA38FAF5_TAXCH</name>
<evidence type="ECO:0000259" key="2">
    <source>
        <dbReference type="Pfam" id="PF04782"/>
    </source>
</evidence>
<evidence type="ECO:0000313" key="6">
    <source>
        <dbReference type="Proteomes" id="UP000824469"/>
    </source>
</evidence>
<gene>
    <name evidence="5" type="ORF">KI387_035772</name>
    <name evidence="4" type="ORF">KI387_040544</name>
</gene>
<evidence type="ECO:0000313" key="5">
    <source>
        <dbReference type="EMBL" id="KAH9307861.1"/>
    </source>
</evidence>
<reference evidence="4 6" key="1">
    <citation type="journal article" date="2021" name="Nat. Plants">
        <title>The Taxus genome provides insights into paclitaxel biosynthesis.</title>
        <authorList>
            <person name="Xiong X."/>
            <person name="Gou J."/>
            <person name="Liao Q."/>
            <person name="Li Y."/>
            <person name="Zhou Q."/>
            <person name="Bi G."/>
            <person name="Li C."/>
            <person name="Du R."/>
            <person name="Wang X."/>
            <person name="Sun T."/>
            <person name="Guo L."/>
            <person name="Liang H."/>
            <person name="Lu P."/>
            <person name="Wu Y."/>
            <person name="Zhang Z."/>
            <person name="Ro D.K."/>
            <person name="Shang Y."/>
            <person name="Huang S."/>
            <person name="Yan J."/>
        </authorList>
    </citation>
    <scope>NUCLEOTIDE SEQUENCE [LARGE SCALE GENOMIC DNA]</scope>
    <source>
        <strain evidence="4">Ta-2019</strain>
    </source>
</reference>
<feature type="region of interest" description="Disordered" evidence="1">
    <location>
        <begin position="74"/>
        <end position="136"/>
    </location>
</feature>
<dbReference type="Pfam" id="PF04782">
    <property type="entry name" value="DUF632"/>
    <property type="match status" value="1"/>
</dbReference>
<keyword evidence="6" id="KW-1185">Reference proteome</keyword>
<feature type="domain" description="DUF632" evidence="2">
    <location>
        <begin position="362"/>
        <end position="682"/>
    </location>
</feature>
<feature type="domain" description="DUF630" evidence="3">
    <location>
        <begin position="1"/>
        <end position="59"/>
    </location>
</feature>